<dbReference type="EMBL" id="CP021425">
    <property type="protein sequence ID" value="ARU54645.1"/>
    <property type="molecule type" value="Genomic_DNA"/>
</dbReference>
<dbReference type="AlphaFoldDB" id="A0A1Y0I534"/>
<accession>A0A1Y0I534</accession>
<dbReference type="Proteomes" id="UP000196027">
    <property type="component" value="Chromosome"/>
</dbReference>
<protein>
    <submittedName>
        <fullName evidence="1">Uncharacterized protein</fullName>
    </submittedName>
</protein>
<dbReference type="KEGG" id="ome:OLMES_0542"/>
<evidence type="ECO:0000313" key="2">
    <source>
        <dbReference type="Proteomes" id="UP000196027"/>
    </source>
</evidence>
<sequence length="170" mass="17794">MGAAQAEVIVNRAPISGQLLTFLNNNGLQVASGRYWYDRVSGAWGYENGPIAGQIWPGLPVSAPLPADISRGNTGIFINGREITAQEREFIRAYLGYTLPGRYWVNAYGVGGPEGQGPMFDLSGMAPQGGNSVGHRARGGSVISDGTTSGFISSDYGVSVTCGPDGGCIY</sequence>
<dbReference type="RefSeq" id="WP_087459823.1">
    <property type="nucleotide sequence ID" value="NZ_CP021425.1"/>
</dbReference>
<dbReference type="OrthoDB" id="1495881at2"/>
<organism evidence="1 2">
    <name type="scientific">Oleiphilus messinensis</name>
    <dbReference type="NCBI Taxonomy" id="141451"/>
    <lineage>
        <taxon>Bacteria</taxon>
        <taxon>Pseudomonadati</taxon>
        <taxon>Pseudomonadota</taxon>
        <taxon>Gammaproteobacteria</taxon>
        <taxon>Oceanospirillales</taxon>
        <taxon>Oleiphilaceae</taxon>
        <taxon>Oleiphilus</taxon>
    </lineage>
</organism>
<gene>
    <name evidence="1" type="ORF">OLMES_0542</name>
</gene>
<reference evidence="1 2" key="1">
    <citation type="submission" date="2017-05" db="EMBL/GenBank/DDBJ databases">
        <title>Genomic insights into alkan degradation activity of Oleiphilus messinensis.</title>
        <authorList>
            <person name="Kozyavkin S.A."/>
            <person name="Slesarev A.I."/>
            <person name="Golyshin P.N."/>
            <person name="Korzhenkov A."/>
            <person name="Golyshina O.N."/>
            <person name="Toshchakov S.V."/>
        </authorList>
    </citation>
    <scope>NUCLEOTIDE SEQUENCE [LARGE SCALE GENOMIC DNA]</scope>
    <source>
        <strain evidence="1 2">ME102</strain>
    </source>
</reference>
<proteinExistence type="predicted"/>
<evidence type="ECO:0000313" key="1">
    <source>
        <dbReference type="EMBL" id="ARU54645.1"/>
    </source>
</evidence>
<keyword evidence="2" id="KW-1185">Reference proteome</keyword>
<name>A0A1Y0I534_9GAMM</name>